<dbReference type="InterPro" id="IPR001254">
    <property type="entry name" value="Trypsin_dom"/>
</dbReference>
<keyword evidence="6" id="KW-1015">Disulfide bond</keyword>
<dbReference type="PROSITE" id="PS00135">
    <property type="entry name" value="TRYPSIN_SER"/>
    <property type="match status" value="1"/>
</dbReference>
<dbReference type="InterPro" id="IPR033116">
    <property type="entry name" value="TRYPSIN_SER"/>
</dbReference>
<comment type="similarity">
    <text evidence="2">Belongs to the peptidase S1 family.</text>
</comment>
<name>A0AAN7ZGX9_9COLE</name>
<dbReference type="GO" id="GO:0006508">
    <property type="term" value="P:proteolysis"/>
    <property type="evidence" value="ECO:0007669"/>
    <property type="project" value="UniProtKB-KW"/>
</dbReference>
<dbReference type="FunFam" id="2.40.10.10:FF:000036">
    <property type="entry name" value="Trypsin beta"/>
    <property type="match status" value="1"/>
</dbReference>
<protein>
    <recommendedName>
        <fullName evidence="7">Peptidase S1 domain-containing protein</fullName>
    </recommendedName>
</protein>
<dbReference type="PRINTS" id="PR00722">
    <property type="entry name" value="CHYMOTRYPSIN"/>
</dbReference>
<keyword evidence="9" id="KW-1185">Reference proteome</keyword>
<keyword evidence="3" id="KW-0645">Protease</keyword>
<dbReference type="SMART" id="SM00020">
    <property type="entry name" value="Tryp_SPc"/>
    <property type="match status" value="1"/>
</dbReference>
<evidence type="ECO:0000313" key="8">
    <source>
        <dbReference type="EMBL" id="KAK5638843.1"/>
    </source>
</evidence>
<evidence type="ECO:0000256" key="5">
    <source>
        <dbReference type="ARBA" id="ARBA00022825"/>
    </source>
</evidence>
<evidence type="ECO:0000259" key="7">
    <source>
        <dbReference type="PROSITE" id="PS50240"/>
    </source>
</evidence>
<accession>A0AAN7ZGX9</accession>
<sequence>MYVVVGTDHLFSGGIKYRVYQVIWHEAYNPNNNVNDIALLRLSKNIPFNRKVNSISLAKSDPSPGTSCILSGWGLTTYPSQQLPSQLQQISLTAIPLAQCMAALPGMPVANGNLCTLKSYGQGACQGDSGGPLVANREQVGVVSWGIPCAKGNPDIFSSVAYYRNWIRLRSGI</sequence>
<dbReference type="PANTHER" id="PTHR24276:SF96">
    <property type="entry name" value="PEPTIDASE S1 DOMAIN-CONTAINING PROTEIN"/>
    <property type="match status" value="1"/>
</dbReference>
<keyword evidence="4" id="KW-0378">Hydrolase</keyword>
<dbReference type="GO" id="GO:0005576">
    <property type="term" value="C:extracellular region"/>
    <property type="evidence" value="ECO:0007669"/>
    <property type="project" value="UniProtKB-SubCell"/>
</dbReference>
<evidence type="ECO:0000256" key="1">
    <source>
        <dbReference type="ARBA" id="ARBA00004239"/>
    </source>
</evidence>
<reference evidence="8 9" key="1">
    <citation type="journal article" date="2024" name="Insects">
        <title>An Improved Chromosome-Level Genome Assembly of the Firefly Pyrocoelia pectoralis.</title>
        <authorList>
            <person name="Fu X."/>
            <person name="Meyer-Rochow V.B."/>
            <person name="Ballantyne L."/>
            <person name="Zhu X."/>
        </authorList>
    </citation>
    <scope>NUCLEOTIDE SEQUENCE [LARGE SCALE GENOMIC DNA]</scope>
    <source>
        <strain evidence="8">XCY_ONT2</strain>
    </source>
</reference>
<dbReference type="GO" id="GO:0004252">
    <property type="term" value="F:serine-type endopeptidase activity"/>
    <property type="evidence" value="ECO:0007669"/>
    <property type="project" value="InterPro"/>
</dbReference>
<dbReference type="PANTHER" id="PTHR24276">
    <property type="entry name" value="POLYSERASE-RELATED"/>
    <property type="match status" value="1"/>
</dbReference>
<dbReference type="InterPro" id="IPR043504">
    <property type="entry name" value="Peptidase_S1_PA_chymotrypsin"/>
</dbReference>
<dbReference type="InterPro" id="IPR001314">
    <property type="entry name" value="Peptidase_S1A"/>
</dbReference>
<comment type="subcellular location">
    <subcellularLocation>
        <location evidence="1">Secreted</location>
        <location evidence="1">Extracellular space</location>
    </subcellularLocation>
</comment>
<evidence type="ECO:0000256" key="3">
    <source>
        <dbReference type="ARBA" id="ARBA00022670"/>
    </source>
</evidence>
<evidence type="ECO:0000256" key="2">
    <source>
        <dbReference type="ARBA" id="ARBA00007664"/>
    </source>
</evidence>
<organism evidence="8 9">
    <name type="scientific">Pyrocoelia pectoralis</name>
    <dbReference type="NCBI Taxonomy" id="417401"/>
    <lineage>
        <taxon>Eukaryota</taxon>
        <taxon>Metazoa</taxon>
        <taxon>Ecdysozoa</taxon>
        <taxon>Arthropoda</taxon>
        <taxon>Hexapoda</taxon>
        <taxon>Insecta</taxon>
        <taxon>Pterygota</taxon>
        <taxon>Neoptera</taxon>
        <taxon>Endopterygota</taxon>
        <taxon>Coleoptera</taxon>
        <taxon>Polyphaga</taxon>
        <taxon>Elateriformia</taxon>
        <taxon>Elateroidea</taxon>
        <taxon>Lampyridae</taxon>
        <taxon>Lampyrinae</taxon>
        <taxon>Pyrocoelia</taxon>
    </lineage>
</organism>
<gene>
    <name evidence="8" type="ORF">RI129_013138</name>
</gene>
<dbReference type="Proteomes" id="UP001329430">
    <property type="component" value="Chromosome 10"/>
</dbReference>
<keyword evidence="5" id="KW-0720">Serine protease</keyword>
<dbReference type="PROSITE" id="PS50240">
    <property type="entry name" value="TRYPSIN_DOM"/>
    <property type="match status" value="1"/>
</dbReference>
<dbReference type="EMBL" id="JAVRBK010000010">
    <property type="protein sequence ID" value="KAK5638843.1"/>
    <property type="molecule type" value="Genomic_DNA"/>
</dbReference>
<dbReference type="Gene3D" id="2.40.10.10">
    <property type="entry name" value="Trypsin-like serine proteases"/>
    <property type="match status" value="1"/>
</dbReference>
<dbReference type="AlphaFoldDB" id="A0AAN7ZGX9"/>
<dbReference type="Pfam" id="PF00089">
    <property type="entry name" value="Trypsin"/>
    <property type="match status" value="1"/>
</dbReference>
<evidence type="ECO:0000256" key="6">
    <source>
        <dbReference type="ARBA" id="ARBA00023157"/>
    </source>
</evidence>
<evidence type="ECO:0000313" key="9">
    <source>
        <dbReference type="Proteomes" id="UP001329430"/>
    </source>
</evidence>
<dbReference type="SUPFAM" id="SSF50494">
    <property type="entry name" value="Trypsin-like serine proteases"/>
    <property type="match status" value="1"/>
</dbReference>
<feature type="domain" description="Peptidase S1" evidence="7">
    <location>
        <begin position="1"/>
        <end position="172"/>
    </location>
</feature>
<evidence type="ECO:0000256" key="4">
    <source>
        <dbReference type="ARBA" id="ARBA00022801"/>
    </source>
</evidence>
<proteinExistence type="inferred from homology"/>
<dbReference type="InterPro" id="IPR009003">
    <property type="entry name" value="Peptidase_S1_PA"/>
</dbReference>
<dbReference type="InterPro" id="IPR050430">
    <property type="entry name" value="Peptidase_S1"/>
</dbReference>
<dbReference type="CDD" id="cd00190">
    <property type="entry name" value="Tryp_SPc"/>
    <property type="match status" value="1"/>
</dbReference>
<comment type="caution">
    <text evidence="8">The sequence shown here is derived from an EMBL/GenBank/DDBJ whole genome shotgun (WGS) entry which is preliminary data.</text>
</comment>